<dbReference type="PROSITE" id="PS50097">
    <property type="entry name" value="BTB"/>
    <property type="match status" value="1"/>
</dbReference>
<keyword evidence="11" id="KW-0812">Transmembrane</keyword>
<protein>
    <submittedName>
        <fullName evidence="14">Uncharacterized protein</fullName>
    </submittedName>
</protein>
<dbReference type="Proteomes" id="UP001152798">
    <property type="component" value="Chromosome 4"/>
</dbReference>
<dbReference type="Pfam" id="PF00096">
    <property type="entry name" value="zf-C2H2"/>
    <property type="match status" value="1"/>
</dbReference>
<dbReference type="GO" id="GO:0008270">
    <property type="term" value="F:zinc ion binding"/>
    <property type="evidence" value="ECO:0007669"/>
    <property type="project" value="UniProtKB-KW"/>
</dbReference>
<keyword evidence="15" id="KW-1185">Reference proteome</keyword>
<evidence type="ECO:0000256" key="10">
    <source>
        <dbReference type="SAM" id="MobiDB-lite"/>
    </source>
</evidence>
<dbReference type="CDD" id="cd18315">
    <property type="entry name" value="BTB_POZ_BAB-like"/>
    <property type="match status" value="1"/>
</dbReference>
<keyword evidence="11" id="KW-1133">Transmembrane helix</keyword>
<keyword evidence="11" id="KW-0472">Membrane</keyword>
<organism evidence="14 15">
    <name type="scientific">Nezara viridula</name>
    <name type="common">Southern green stink bug</name>
    <name type="synonym">Cimex viridulus</name>
    <dbReference type="NCBI Taxonomy" id="85310"/>
    <lineage>
        <taxon>Eukaryota</taxon>
        <taxon>Metazoa</taxon>
        <taxon>Ecdysozoa</taxon>
        <taxon>Arthropoda</taxon>
        <taxon>Hexapoda</taxon>
        <taxon>Insecta</taxon>
        <taxon>Pterygota</taxon>
        <taxon>Neoptera</taxon>
        <taxon>Paraneoptera</taxon>
        <taxon>Hemiptera</taxon>
        <taxon>Heteroptera</taxon>
        <taxon>Panheteroptera</taxon>
        <taxon>Pentatomomorpha</taxon>
        <taxon>Pentatomoidea</taxon>
        <taxon>Pentatomidae</taxon>
        <taxon>Pentatominae</taxon>
        <taxon>Nezara</taxon>
    </lineage>
</organism>
<dbReference type="GO" id="GO:0045467">
    <property type="term" value="P:R7 cell development"/>
    <property type="evidence" value="ECO:0007669"/>
    <property type="project" value="UniProtKB-ARBA"/>
</dbReference>
<dbReference type="AlphaFoldDB" id="A0A9P0HCM8"/>
<dbReference type="Gene3D" id="3.30.710.10">
    <property type="entry name" value="Potassium Channel Kv1.1, Chain A"/>
    <property type="match status" value="1"/>
</dbReference>
<dbReference type="GO" id="GO:0045476">
    <property type="term" value="P:nurse cell apoptotic process"/>
    <property type="evidence" value="ECO:0007669"/>
    <property type="project" value="UniProtKB-ARBA"/>
</dbReference>
<evidence type="ECO:0000256" key="1">
    <source>
        <dbReference type="ARBA" id="ARBA00004123"/>
    </source>
</evidence>
<evidence type="ECO:0000259" key="13">
    <source>
        <dbReference type="PROSITE" id="PS50157"/>
    </source>
</evidence>
<dbReference type="Gene3D" id="3.30.160.60">
    <property type="entry name" value="Classic Zinc Finger"/>
    <property type="match status" value="2"/>
</dbReference>
<evidence type="ECO:0000256" key="4">
    <source>
        <dbReference type="ARBA" id="ARBA00022902"/>
    </source>
</evidence>
<accession>A0A9P0HCM8</accession>
<feature type="region of interest" description="Disordered" evidence="10">
    <location>
        <begin position="268"/>
        <end position="295"/>
    </location>
</feature>
<dbReference type="OrthoDB" id="6077919at2759"/>
<gene>
    <name evidence="14" type="ORF">NEZAVI_LOCUS8997</name>
</gene>
<dbReference type="PANTHER" id="PTHR23110">
    <property type="entry name" value="BTB DOMAIN TRANSCRIPTION FACTOR"/>
    <property type="match status" value="1"/>
</dbReference>
<evidence type="ECO:0000256" key="6">
    <source>
        <dbReference type="ARBA" id="ARBA00023163"/>
    </source>
</evidence>
<evidence type="ECO:0000259" key="12">
    <source>
        <dbReference type="PROSITE" id="PS50097"/>
    </source>
</evidence>
<dbReference type="GO" id="GO:0007464">
    <property type="term" value="P:R3/R4 cell fate commitment"/>
    <property type="evidence" value="ECO:0007669"/>
    <property type="project" value="UniProtKB-ARBA"/>
</dbReference>
<feature type="transmembrane region" description="Helical" evidence="11">
    <location>
        <begin position="33"/>
        <end position="54"/>
    </location>
</feature>
<evidence type="ECO:0000256" key="8">
    <source>
        <dbReference type="ARBA" id="ARBA00037382"/>
    </source>
</evidence>
<keyword evidence="3" id="KW-0221">Differentiation</keyword>
<keyword evidence="9" id="KW-0862">Zinc</keyword>
<feature type="domain" description="BTB" evidence="12">
    <location>
        <begin position="98"/>
        <end position="162"/>
    </location>
</feature>
<feature type="region of interest" description="Disordered" evidence="10">
    <location>
        <begin position="183"/>
        <end position="241"/>
    </location>
</feature>
<dbReference type="GO" id="GO:0008406">
    <property type="term" value="P:gonad development"/>
    <property type="evidence" value="ECO:0007669"/>
    <property type="project" value="UniProtKB-ARBA"/>
</dbReference>
<evidence type="ECO:0000313" key="15">
    <source>
        <dbReference type="Proteomes" id="UP001152798"/>
    </source>
</evidence>
<dbReference type="Pfam" id="PF00651">
    <property type="entry name" value="BTB"/>
    <property type="match status" value="1"/>
</dbReference>
<comment type="function">
    <text evidence="8">Putative transcription factor required for axon growth and guidance in the central and peripheral nervous systems. Repels CNS axons away from the midline by promoting the expression of the midline repellent sli and its receptor robo.</text>
</comment>
<dbReference type="SUPFAM" id="SSF54695">
    <property type="entry name" value="POZ domain"/>
    <property type="match status" value="1"/>
</dbReference>
<evidence type="ECO:0000256" key="9">
    <source>
        <dbReference type="PROSITE-ProRule" id="PRU00042"/>
    </source>
</evidence>
<evidence type="ECO:0000256" key="5">
    <source>
        <dbReference type="ARBA" id="ARBA00023015"/>
    </source>
</evidence>
<dbReference type="EMBL" id="OV725080">
    <property type="protein sequence ID" value="CAH1399569.1"/>
    <property type="molecule type" value="Genomic_DNA"/>
</dbReference>
<name>A0A9P0HCM8_NEZVI</name>
<keyword evidence="2" id="KW-0217">Developmental protein</keyword>
<feature type="domain" description="C2H2-type" evidence="13">
    <location>
        <begin position="404"/>
        <end position="424"/>
    </location>
</feature>
<dbReference type="InterPro" id="IPR051095">
    <property type="entry name" value="Dros_DevTransReg"/>
</dbReference>
<dbReference type="GO" id="GO:0016199">
    <property type="term" value="P:axon midline choice point recognition"/>
    <property type="evidence" value="ECO:0007669"/>
    <property type="project" value="UniProtKB-ARBA"/>
</dbReference>
<feature type="compositionally biased region" description="Polar residues" evidence="10">
    <location>
        <begin position="215"/>
        <end position="226"/>
    </location>
</feature>
<keyword evidence="5" id="KW-0805">Transcription regulation</keyword>
<dbReference type="GO" id="GO:0006357">
    <property type="term" value="P:regulation of transcription by RNA polymerase II"/>
    <property type="evidence" value="ECO:0007669"/>
    <property type="project" value="TreeGrafter"/>
</dbReference>
<evidence type="ECO:0000313" key="14">
    <source>
        <dbReference type="EMBL" id="CAH1399569.1"/>
    </source>
</evidence>
<sequence>MFFIVVITVIVISSTEDFSLVLAVLSAFFDHYWLLKLWLFVVITYNKFCLQYILNLFRFITFEMSSAMEEDDYFLKWEKHHSAFISYFSTLFRRSMLVDCTLAAEDKYIKAHRMVLMACSPYFEELLSDHCDNFPIVFLDIKFSELKSIVDFCYRGEVKVSFNELEGFLKAANVLQIRGLTDKSKSEKSGGSTPRLKRRHSTNNNIDNFKKCDSVNETGSVDTSGSDVAHEMSDSVNNSELTEISAEKKRKVLTPDLLKTLVKCELTTSEENQGSDNSDVDTDDESDASIKGDVEEDVDVNELLMQATGSLMFPWSCNRCGEAFPTRKQYQDHRKNCFEVPIDHPWKCEQCPNTYKNKKDLIRHLNYCGKEQPRLVCERCNNTYKYYRGLKRHQQYCGTDVKPLKCPECDKTYKYKRGLRRHQRKCSIFRALSFLQERGVNPVVTPELKLEKEKRTVPSMATLVCACGKGYKYERSFQRHRTICSGFRLSESSQSVNVESADSVNS</sequence>
<dbReference type="InterPro" id="IPR011333">
    <property type="entry name" value="SKP1/BTB/POZ_sf"/>
</dbReference>
<dbReference type="PANTHER" id="PTHR23110:SF111">
    <property type="entry name" value="LONGITUDINALS LACKING PROTEIN, ISOFORMS F_I_K_T"/>
    <property type="match status" value="1"/>
</dbReference>
<dbReference type="GO" id="GO:0007526">
    <property type="term" value="P:larval somatic muscle development"/>
    <property type="evidence" value="ECO:0007669"/>
    <property type="project" value="UniProtKB-ARBA"/>
</dbReference>
<dbReference type="SMART" id="SM00225">
    <property type="entry name" value="BTB"/>
    <property type="match status" value="1"/>
</dbReference>
<dbReference type="SMART" id="SM00355">
    <property type="entry name" value="ZnF_C2H2"/>
    <property type="match status" value="4"/>
</dbReference>
<evidence type="ECO:0000256" key="7">
    <source>
        <dbReference type="ARBA" id="ARBA00023242"/>
    </source>
</evidence>
<dbReference type="InterPro" id="IPR036236">
    <property type="entry name" value="Znf_C2H2_sf"/>
</dbReference>
<dbReference type="SUPFAM" id="SSF57667">
    <property type="entry name" value="beta-beta-alpha zinc fingers"/>
    <property type="match status" value="2"/>
</dbReference>
<keyword evidence="9" id="KW-0863">Zinc-finger</keyword>
<proteinExistence type="predicted"/>
<feature type="domain" description="C2H2-type" evidence="13">
    <location>
        <begin position="346"/>
        <end position="373"/>
    </location>
</feature>
<comment type="subcellular location">
    <subcellularLocation>
        <location evidence="1">Nucleus</location>
    </subcellularLocation>
</comment>
<feature type="compositionally biased region" description="Acidic residues" evidence="10">
    <location>
        <begin position="278"/>
        <end position="287"/>
    </location>
</feature>
<keyword evidence="7" id="KW-0539">Nucleus</keyword>
<evidence type="ECO:0000256" key="3">
    <source>
        <dbReference type="ARBA" id="ARBA00022782"/>
    </source>
</evidence>
<reference evidence="14" key="1">
    <citation type="submission" date="2022-01" db="EMBL/GenBank/DDBJ databases">
        <authorList>
            <person name="King R."/>
        </authorList>
    </citation>
    <scope>NUCLEOTIDE SEQUENCE</scope>
</reference>
<evidence type="ECO:0000256" key="11">
    <source>
        <dbReference type="SAM" id="Phobius"/>
    </source>
</evidence>
<keyword evidence="6" id="KW-0804">Transcription</keyword>
<dbReference type="GO" id="GO:0048813">
    <property type="term" value="P:dendrite morphogenesis"/>
    <property type="evidence" value="ECO:0007669"/>
    <property type="project" value="UniProtKB-ARBA"/>
</dbReference>
<keyword evidence="9" id="KW-0479">Metal-binding</keyword>
<dbReference type="InterPro" id="IPR013087">
    <property type="entry name" value="Znf_C2H2_type"/>
</dbReference>
<evidence type="ECO:0000256" key="2">
    <source>
        <dbReference type="ARBA" id="ARBA00022473"/>
    </source>
</evidence>
<dbReference type="InterPro" id="IPR000210">
    <property type="entry name" value="BTB/POZ_dom"/>
</dbReference>
<dbReference type="PROSITE" id="PS50157">
    <property type="entry name" value="ZINC_FINGER_C2H2_2"/>
    <property type="match status" value="2"/>
</dbReference>
<dbReference type="GO" id="GO:0005634">
    <property type="term" value="C:nucleus"/>
    <property type="evidence" value="ECO:0007669"/>
    <property type="project" value="UniProtKB-SubCell"/>
</dbReference>
<dbReference type="GO" id="GO:0035167">
    <property type="term" value="P:larval lymph gland hemopoiesis"/>
    <property type="evidence" value="ECO:0007669"/>
    <property type="project" value="UniProtKB-ARBA"/>
</dbReference>
<keyword evidence="4" id="KW-0524">Neurogenesis</keyword>